<dbReference type="InterPro" id="IPR009100">
    <property type="entry name" value="AcylCoA_DH/oxidase_NM_dom_sf"/>
</dbReference>
<accession>A0A2V3VAE0</accession>
<dbReference type="EMBL" id="QJJM01000003">
    <property type="protein sequence ID" value="PXW78104.1"/>
    <property type="molecule type" value="Genomic_DNA"/>
</dbReference>
<dbReference type="Proteomes" id="UP000248014">
    <property type="component" value="Unassembled WGS sequence"/>
</dbReference>
<dbReference type="GO" id="GO:0050660">
    <property type="term" value="F:flavin adenine dinucleotide binding"/>
    <property type="evidence" value="ECO:0007669"/>
    <property type="project" value="InterPro"/>
</dbReference>
<dbReference type="Pfam" id="PF00441">
    <property type="entry name" value="Acyl-CoA_dh_1"/>
    <property type="match status" value="1"/>
</dbReference>
<dbReference type="PANTHER" id="PTHR43884">
    <property type="entry name" value="ACYL-COA DEHYDROGENASE"/>
    <property type="match status" value="1"/>
</dbReference>
<evidence type="ECO:0000256" key="1">
    <source>
        <dbReference type="ARBA" id="ARBA00001974"/>
    </source>
</evidence>
<evidence type="ECO:0000259" key="9">
    <source>
        <dbReference type="Pfam" id="PF02771"/>
    </source>
</evidence>
<feature type="domain" description="Acyl-CoA oxidase/dehydrogenase middle" evidence="8">
    <location>
        <begin position="125"/>
        <end position="202"/>
    </location>
</feature>
<dbReference type="CDD" id="cd00567">
    <property type="entry name" value="ACAD"/>
    <property type="match status" value="1"/>
</dbReference>
<dbReference type="Gene3D" id="2.40.110.10">
    <property type="entry name" value="Butyryl-CoA Dehydrogenase, subunit A, domain 2"/>
    <property type="match status" value="1"/>
</dbReference>
<evidence type="ECO:0000259" key="7">
    <source>
        <dbReference type="Pfam" id="PF00441"/>
    </source>
</evidence>
<evidence type="ECO:0000256" key="2">
    <source>
        <dbReference type="ARBA" id="ARBA00009347"/>
    </source>
</evidence>
<dbReference type="InterPro" id="IPR006091">
    <property type="entry name" value="Acyl-CoA_Oxase/DH_mid-dom"/>
</dbReference>
<dbReference type="InterPro" id="IPR037069">
    <property type="entry name" value="AcylCoA_DH/ox_N_sf"/>
</dbReference>
<comment type="caution">
    <text evidence="10">The sequence shown here is derived from an EMBL/GenBank/DDBJ whole genome shotgun (WGS) entry which is preliminary data.</text>
</comment>
<name>A0A2V3VAE0_9SPHN</name>
<comment type="similarity">
    <text evidence="2 6">Belongs to the acyl-CoA dehydrogenase family.</text>
</comment>
<sequence length="367" mass="38643">MFAPNDDQQLLIDSARRFTQKHYADDKLGQMGEAPLNTALWAEMAEAGWLMLPFAEADGGLQAEGQSGLGDCVSLFEVLGEGLVVEPVLASTILAGGLIAASPESQSRSDLIEGIVSGGAPVGVALHEPRARHDIWYCEAKATKSADGWTLSGHKSLAHGAAAAETIIVLARIEGEPGSGSAGLGLFLVPADGAGVTVTPYRLRDDHWVADVKLDGATLGADALLLGPGAAAEALEKVIDKARLLLAAEGTGIMRRVCLATQAYTMDRKQFGVPLASFQVLQHRMVDMQVAFDQARSLVYEAVTHDAAGDAAEMTRAARAAYRAVSEDGVEVGKQAIQLHGGMGMSEELPLGRALRRLLAIRQAFPL</sequence>
<gene>
    <name evidence="10" type="ORF">C7451_103212</name>
</gene>
<organism evidence="10 11">
    <name type="scientific">Blastomonas natatoria</name>
    <dbReference type="NCBI Taxonomy" id="34015"/>
    <lineage>
        <taxon>Bacteria</taxon>
        <taxon>Pseudomonadati</taxon>
        <taxon>Pseudomonadota</taxon>
        <taxon>Alphaproteobacteria</taxon>
        <taxon>Sphingomonadales</taxon>
        <taxon>Sphingomonadaceae</taxon>
        <taxon>Blastomonas</taxon>
    </lineage>
</organism>
<keyword evidence="3 6" id="KW-0285">Flavoprotein</keyword>
<dbReference type="Gene3D" id="1.10.540.10">
    <property type="entry name" value="Acyl-CoA dehydrogenase/oxidase, N-terminal domain"/>
    <property type="match status" value="1"/>
</dbReference>
<keyword evidence="5 6" id="KW-0560">Oxidoreductase</keyword>
<evidence type="ECO:0000313" key="10">
    <source>
        <dbReference type="EMBL" id="PXW78104.1"/>
    </source>
</evidence>
<dbReference type="GO" id="GO:0003995">
    <property type="term" value="F:acyl-CoA dehydrogenase activity"/>
    <property type="evidence" value="ECO:0007669"/>
    <property type="project" value="TreeGrafter"/>
</dbReference>
<evidence type="ECO:0000313" key="11">
    <source>
        <dbReference type="Proteomes" id="UP000248014"/>
    </source>
</evidence>
<feature type="domain" description="Acyl-CoA dehydrogenase/oxidase C-terminal" evidence="7">
    <location>
        <begin position="236"/>
        <end position="361"/>
    </location>
</feature>
<dbReference type="InterPro" id="IPR009075">
    <property type="entry name" value="AcylCo_DH/oxidase_C"/>
</dbReference>
<comment type="cofactor">
    <cofactor evidence="1 6">
        <name>FAD</name>
        <dbReference type="ChEBI" id="CHEBI:57692"/>
    </cofactor>
</comment>
<dbReference type="InterPro" id="IPR013786">
    <property type="entry name" value="AcylCoA_DH/ox_N"/>
</dbReference>
<reference evidence="10 11" key="1">
    <citation type="submission" date="2018-05" db="EMBL/GenBank/DDBJ databases">
        <title>Genomic Encyclopedia of Type Strains, Phase IV (KMG-IV): sequencing the most valuable type-strain genomes for metagenomic binning, comparative biology and taxonomic classification.</title>
        <authorList>
            <person name="Goeker M."/>
        </authorList>
    </citation>
    <scope>NUCLEOTIDE SEQUENCE [LARGE SCALE GENOMIC DNA]</scope>
    <source>
        <strain evidence="10 11">DSM 3183</strain>
    </source>
</reference>
<dbReference type="InterPro" id="IPR036250">
    <property type="entry name" value="AcylCo_DH-like_C"/>
</dbReference>
<dbReference type="RefSeq" id="WP_110297902.1">
    <property type="nucleotide sequence ID" value="NZ_QJJM01000003.1"/>
</dbReference>
<evidence type="ECO:0000256" key="5">
    <source>
        <dbReference type="ARBA" id="ARBA00023002"/>
    </source>
</evidence>
<dbReference type="AlphaFoldDB" id="A0A2V3VAE0"/>
<dbReference type="SUPFAM" id="SSF47203">
    <property type="entry name" value="Acyl-CoA dehydrogenase C-terminal domain-like"/>
    <property type="match status" value="1"/>
</dbReference>
<keyword evidence="11" id="KW-1185">Reference proteome</keyword>
<evidence type="ECO:0000256" key="6">
    <source>
        <dbReference type="RuleBase" id="RU362125"/>
    </source>
</evidence>
<dbReference type="Pfam" id="PF02770">
    <property type="entry name" value="Acyl-CoA_dh_M"/>
    <property type="match status" value="1"/>
</dbReference>
<evidence type="ECO:0000256" key="3">
    <source>
        <dbReference type="ARBA" id="ARBA00022630"/>
    </source>
</evidence>
<dbReference type="InterPro" id="IPR046373">
    <property type="entry name" value="Acyl-CoA_Oxase/DH_mid-dom_sf"/>
</dbReference>
<evidence type="ECO:0000256" key="4">
    <source>
        <dbReference type="ARBA" id="ARBA00022827"/>
    </source>
</evidence>
<protein>
    <submittedName>
        <fullName evidence="10">Alkylation response protein AidB-like acyl-CoA dehydrogenase</fullName>
    </submittedName>
</protein>
<feature type="domain" description="Acyl-CoA dehydrogenase/oxidase N-terminal" evidence="9">
    <location>
        <begin position="6"/>
        <end position="82"/>
    </location>
</feature>
<dbReference type="Pfam" id="PF02771">
    <property type="entry name" value="Acyl-CoA_dh_N"/>
    <property type="match status" value="1"/>
</dbReference>
<dbReference type="OrthoDB" id="7328575at2"/>
<dbReference type="PANTHER" id="PTHR43884:SF20">
    <property type="entry name" value="ACYL-COA DEHYDROGENASE FADE28"/>
    <property type="match status" value="1"/>
</dbReference>
<dbReference type="SUPFAM" id="SSF56645">
    <property type="entry name" value="Acyl-CoA dehydrogenase NM domain-like"/>
    <property type="match status" value="1"/>
</dbReference>
<proteinExistence type="inferred from homology"/>
<evidence type="ECO:0000259" key="8">
    <source>
        <dbReference type="Pfam" id="PF02770"/>
    </source>
</evidence>
<dbReference type="Gene3D" id="1.20.140.10">
    <property type="entry name" value="Butyryl-CoA Dehydrogenase, subunit A, domain 3"/>
    <property type="match status" value="1"/>
</dbReference>
<keyword evidence="4 6" id="KW-0274">FAD</keyword>